<protein>
    <submittedName>
        <fullName evidence="1">Uncharacterized protein</fullName>
    </submittedName>
</protein>
<dbReference type="Proteomes" id="UP000660708">
    <property type="component" value="Unassembled WGS sequence"/>
</dbReference>
<dbReference type="EMBL" id="AQHF01000026">
    <property type="protein sequence ID" value="MBE0347185.1"/>
    <property type="molecule type" value="Genomic_DNA"/>
</dbReference>
<proteinExistence type="predicted"/>
<evidence type="ECO:0000313" key="1">
    <source>
        <dbReference type="EMBL" id="MBE0347185.1"/>
    </source>
</evidence>
<evidence type="ECO:0000313" key="2">
    <source>
        <dbReference type="Proteomes" id="UP000660708"/>
    </source>
</evidence>
<reference evidence="1 2" key="1">
    <citation type="submission" date="2015-06" db="EMBL/GenBank/DDBJ databases">
        <title>Genome sequence of Pseudoalteromonas peptidolytica.</title>
        <authorList>
            <person name="Xie B.-B."/>
            <person name="Rong J.-C."/>
            <person name="Qin Q.-L."/>
            <person name="Zhang Y.-Z."/>
        </authorList>
    </citation>
    <scope>NUCLEOTIDE SEQUENCE [LARGE SCALE GENOMIC DNA]</scope>
    <source>
        <strain evidence="1 2">F12-50-A1</strain>
    </source>
</reference>
<keyword evidence="2" id="KW-1185">Reference proteome</keyword>
<comment type="caution">
    <text evidence="1">The sequence shown here is derived from an EMBL/GenBank/DDBJ whole genome shotgun (WGS) entry which is preliminary data.</text>
</comment>
<accession>A0A8I0MXW8</accession>
<dbReference type="AlphaFoldDB" id="A0A8I0MXW8"/>
<sequence length="43" mass="5090">MLSTRFSRLKIDHLIKIIGITQRLNKPRPVQKYALVFFIYASI</sequence>
<name>A0A8I0MXW8_9GAMM</name>
<gene>
    <name evidence="1" type="ORF">PPEP_a1589</name>
</gene>
<organism evidence="1 2">
    <name type="scientific">Pseudoalteromonas peptidolytica F12-50-A1</name>
    <dbReference type="NCBI Taxonomy" id="1315280"/>
    <lineage>
        <taxon>Bacteria</taxon>
        <taxon>Pseudomonadati</taxon>
        <taxon>Pseudomonadota</taxon>
        <taxon>Gammaproteobacteria</taxon>
        <taxon>Alteromonadales</taxon>
        <taxon>Pseudoalteromonadaceae</taxon>
        <taxon>Pseudoalteromonas</taxon>
    </lineage>
</organism>